<dbReference type="Proteomes" id="UP000826212">
    <property type="component" value="Chromosome"/>
</dbReference>
<sequence length="609" mass="70178">MIKSVKRVTFLMGSMLLILQLCRILFVLFNYSLFQNVSIEKYIPIFLVGLRYDIATLCLYNTPLLILFLQFYRYTYNKIIESVLMTLFVIVNTVILITNLVDVFYFAFTLKRITFSIFDYLGTQANMESLGLEFLFTYWYAFVLLFILLIVLFLVFKRSKTWVENKKETNNNVYPIVICFVFMWGIGMKGCIDISSRCLRSVDSVSSLHEPITASISLNSAYSLWESALYPCIKISDNRSVEKKNIVSPVVPVNKNVIVIILESFTAEASKLLNSEGVGYTPFLDSLMQNSYYFSHATANGRKSIDALPAVFASIPAMQTPYILQKEKKPVATLPKQLSELGYETYFFHGSHNATMGFRDFCKFSGVANYRGLDQYPFPKRDFDGTWGIWDEPYLKYMAHELDNGPKPFFSTVFTLTSHNPFVLPSEYNGKFPQGENGIEPTISYTDHALRMFFKEVSLMPWYNNTLFVITADHSIKAWHKNYATSEKAFHIPLIFFDPGNDLKGVDCQSAQQIDIYPTVMEYLNIPVSVDIPGHNLFDPDQPKFSISIINECYQFTMDRMLYQYDGESVIAIYDLESDPLEEYNLVANKSDYTADIDILRSWIKKYQH</sequence>
<gene>
    <name evidence="1" type="ORF">K4L44_10735</name>
</gene>
<proteinExistence type="predicted"/>
<reference evidence="1" key="1">
    <citation type="submission" date="2021-08" db="EMBL/GenBank/DDBJ databases">
        <title>Novel anaerobic bacterium isolated from sea squirt in East Sea, Republic of Korea.</title>
        <authorList>
            <person name="Nguyen T.H."/>
            <person name="Li Z."/>
            <person name="Lee Y.-J."/>
            <person name="Ko J."/>
            <person name="Kim S.-G."/>
        </authorList>
    </citation>
    <scope>NUCLEOTIDE SEQUENCE</scope>
    <source>
        <strain evidence="1">KCTC 25031</strain>
    </source>
</reference>
<dbReference type="EMBL" id="CP081303">
    <property type="protein sequence ID" value="QZE13064.1"/>
    <property type="molecule type" value="Genomic_DNA"/>
</dbReference>
<organism evidence="1 2">
    <name type="scientific">Halosquirtibacter laminarini</name>
    <dbReference type="NCBI Taxonomy" id="3374600"/>
    <lineage>
        <taxon>Bacteria</taxon>
        <taxon>Pseudomonadati</taxon>
        <taxon>Bacteroidota</taxon>
        <taxon>Bacteroidia</taxon>
        <taxon>Marinilabiliales</taxon>
        <taxon>Prolixibacteraceae</taxon>
        <taxon>Halosquirtibacter</taxon>
    </lineage>
</organism>
<name>A0AC61NC62_9BACT</name>
<evidence type="ECO:0000313" key="1">
    <source>
        <dbReference type="EMBL" id="QZE13064.1"/>
    </source>
</evidence>
<accession>A0AC61NC62</accession>
<protein>
    <submittedName>
        <fullName evidence="1">Sulfatase-like hydrolase/transferase</fullName>
    </submittedName>
</protein>
<keyword evidence="2" id="KW-1185">Reference proteome</keyword>
<evidence type="ECO:0000313" key="2">
    <source>
        <dbReference type="Proteomes" id="UP000826212"/>
    </source>
</evidence>